<reference evidence="4" key="2">
    <citation type="submission" date="2016-10" db="EMBL/GenBank/DDBJ databases">
        <authorList>
            <person name="Varghese N."/>
            <person name="Submissions S."/>
        </authorList>
    </citation>
    <scope>NUCLEOTIDE SEQUENCE [LARGE SCALE GENOMIC DNA]</scope>
    <source>
        <strain evidence="4">DSM 25227</strain>
    </source>
</reference>
<dbReference type="OrthoDB" id="7824597at2"/>
<proteinExistence type="predicted"/>
<dbReference type="InterPro" id="IPR023157">
    <property type="entry name" value="AGR-C-984p-like_sf"/>
</dbReference>
<accession>A0A2Y9AXS8</accession>
<dbReference type="RefSeq" id="WP_109565361.1">
    <property type="nucleotide sequence ID" value="NZ_QGDJ01000009.1"/>
</dbReference>
<dbReference type="Proteomes" id="UP000251571">
    <property type="component" value="Unassembled WGS sequence"/>
</dbReference>
<gene>
    <name evidence="1" type="ORF">BCF38_10931</name>
    <name evidence="2" type="ORF">SAMN05421539_10931</name>
</gene>
<keyword evidence="3" id="KW-1185">Reference proteome</keyword>
<dbReference type="EMBL" id="UETC01000009">
    <property type="protein sequence ID" value="SSA49134.1"/>
    <property type="molecule type" value="Genomic_DNA"/>
</dbReference>
<evidence type="ECO:0000313" key="2">
    <source>
        <dbReference type="EMBL" id="SSA49134.1"/>
    </source>
</evidence>
<sequence length="263" mass="29120">MTFQPYVPMGGLAGWRFLQSTIDNQKAAFERSPLLQRDLDYFAEKIGEVRTPEDLIGDFRLLSVALGAFGLSDDIGSKFLIRKVLEEGTLEPDALANKLSDKRYRELSKAFGFGDFAVPNTVLSDFPDKIAARYSDQAFEKAVGETNESMRLALNAQREFAKVADGQDSDRAKWFTILGTPPLRKVLEGAFGLPLSFGALDIDKQLEVFQHRSREEFGADSVAALAEPDTMARLLDRYTAITGMTEFGNSTITSPALVLLRGY</sequence>
<evidence type="ECO:0000313" key="1">
    <source>
        <dbReference type="EMBL" id="PWJ16147.1"/>
    </source>
</evidence>
<dbReference type="Gene3D" id="1.10.3700.10">
    <property type="entry name" value="AGR C 984p-like"/>
    <property type="match status" value="1"/>
</dbReference>
<dbReference type="Proteomes" id="UP000245839">
    <property type="component" value="Unassembled WGS sequence"/>
</dbReference>
<dbReference type="EMBL" id="QGDJ01000009">
    <property type="protein sequence ID" value="PWJ16147.1"/>
    <property type="molecule type" value="Genomic_DNA"/>
</dbReference>
<dbReference type="SUPFAM" id="SSF158837">
    <property type="entry name" value="AGR C 984p-like"/>
    <property type="match status" value="1"/>
</dbReference>
<reference evidence="2" key="1">
    <citation type="submission" date="2016-10" db="EMBL/GenBank/DDBJ databases">
        <authorList>
            <person name="Cai Z."/>
        </authorList>
    </citation>
    <scope>NUCLEOTIDE SEQUENCE [LARGE SCALE GENOMIC DNA]</scope>
    <source>
        <strain evidence="2">DSM 25227</strain>
    </source>
</reference>
<evidence type="ECO:0000313" key="4">
    <source>
        <dbReference type="Proteomes" id="UP000251571"/>
    </source>
</evidence>
<dbReference type="Pfam" id="PF06748">
    <property type="entry name" value="DUF1217"/>
    <property type="match status" value="1"/>
</dbReference>
<reference evidence="1 3" key="3">
    <citation type="submission" date="2018-03" db="EMBL/GenBank/DDBJ databases">
        <title>Genomic Encyclopedia of Archaeal and Bacterial Type Strains, Phase II (KMG-II): from individual species to whole genera.</title>
        <authorList>
            <person name="Goeker M."/>
        </authorList>
    </citation>
    <scope>NUCLEOTIDE SEQUENCE [LARGE SCALE GENOMIC DNA]</scope>
    <source>
        <strain evidence="1 3">DSM 25227</strain>
    </source>
</reference>
<organism evidence="2 4">
    <name type="scientific">Jannaschia seohaensis</name>
    <dbReference type="NCBI Taxonomy" id="475081"/>
    <lineage>
        <taxon>Bacteria</taxon>
        <taxon>Pseudomonadati</taxon>
        <taxon>Pseudomonadota</taxon>
        <taxon>Alphaproteobacteria</taxon>
        <taxon>Rhodobacterales</taxon>
        <taxon>Roseobacteraceae</taxon>
        <taxon>Jannaschia</taxon>
    </lineage>
</organism>
<dbReference type="InterPro" id="IPR010626">
    <property type="entry name" value="DUF1217"/>
</dbReference>
<name>A0A2Y9AXS8_9RHOB</name>
<protein>
    <submittedName>
        <fullName evidence="1">Uncharacterized protein DUF1217</fullName>
    </submittedName>
</protein>
<dbReference type="AlphaFoldDB" id="A0A2Y9AXS8"/>
<evidence type="ECO:0000313" key="3">
    <source>
        <dbReference type="Proteomes" id="UP000245839"/>
    </source>
</evidence>